<reference evidence="4" key="1">
    <citation type="journal article" date="2020" name="mSystems">
        <title>Genome- and Community-Level Interaction Insights into Carbon Utilization and Element Cycling Functions of Hydrothermarchaeota in Hydrothermal Sediment.</title>
        <authorList>
            <person name="Zhou Z."/>
            <person name="Liu Y."/>
            <person name="Xu W."/>
            <person name="Pan J."/>
            <person name="Luo Z.H."/>
            <person name="Li M."/>
        </authorList>
    </citation>
    <scope>NUCLEOTIDE SEQUENCE [LARGE SCALE GENOMIC DNA]</scope>
    <source>
        <strain evidence="4">SpSt-767</strain>
    </source>
</reference>
<evidence type="ECO:0000259" key="3">
    <source>
        <dbReference type="Pfam" id="PF01464"/>
    </source>
</evidence>
<sequence length="295" mass="31435">MRLLILFLSVVMTCMAAAPPVVAEPAAVVLKTGEGSLVLGGEKQSPRTPARNDTLHTILSREVQVYILRGNTRVFPQPYQYGPARFYPPAPAWQRPAGPYLETLIQKYANRYGVDPSLVRAVMRNESGFNPNAVSSKGAQGLMQLMPETAALMGVSNPFDPEQNIAGGVGYLRYCLDSFGHNIPLAVAAYNAGPGRVSRSQGVPAIPETQAFVKNVMGAYTGRPGAAAVSRSAEIPTPPTATRPAADKRILPVPGRSGAPDADAAKTPYRPRAKVIVVRYPGTRQYLVAKPAGAD</sequence>
<evidence type="ECO:0000256" key="1">
    <source>
        <dbReference type="ARBA" id="ARBA00007734"/>
    </source>
</evidence>
<proteinExistence type="inferred from homology"/>
<evidence type="ECO:0000256" key="2">
    <source>
        <dbReference type="SAM" id="SignalP"/>
    </source>
</evidence>
<feature type="signal peptide" evidence="2">
    <location>
        <begin position="1"/>
        <end position="23"/>
    </location>
</feature>
<feature type="chain" id="PRO_5031271609" evidence="2">
    <location>
        <begin position="24"/>
        <end position="295"/>
    </location>
</feature>
<dbReference type="InterPro" id="IPR023346">
    <property type="entry name" value="Lysozyme-like_dom_sf"/>
</dbReference>
<evidence type="ECO:0000313" key="4">
    <source>
        <dbReference type="EMBL" id="HHS28877.1"/>
    </source>
</evidence>
<organism evidence="4">
    <name type="scientific">Desulfobacca acetoxidans</name>
    <dbReference type="NCBI Taxonomy" id="60893"/>
    <lineage>
        <taxon>Bacteria</taxon>
        <taxon>Pseudomonadati</taxon>
        <taxon>Thermodesulfobacteriota</taxon>
        <taxon>Desulfobaccia</taxon>
        <taxon>Desulfobaccales</taxon>
        <taxon>Desulfobaccaceae</taxon>
        <taxon>Desulfobacca</taxon>
    </lineage>
</organism>
<comment type="similarity">
    <text evidence="1">Belongs to the transglycosylase Slt family.</text>
</comment>
<feature type="domain" description="Transglycosylase SLT" evidence="3">
    <location>
        <begin position="104"/>
        <end position="202"/>
    </location>
</feature>
<dbReference type="Gene3D" id="1.10.530.10">
    <property type="match status" value="1"/>
</dbReference>
<protein>
    <submittedName>
        <fullName evidence="4">Lytic transglycosylase domain-containing protein</fullName>
    </submittedName>
</protein>
<dbReference type="EMBL" id="DTGR01000064">
    <property type="protein sequence ID" value="HHS28877.1"/>
    <property type="molecule type" value="Genomic_DNA"/>
</dbReference>
<name>A0A7V6A242_9BACT</name>
<dbReference type="GO" id="GO:0000270">
    <property type="term" value="P:peptidoglycan metabolic process"/>
    <property type="evidence" value="ECO:0007669"/>
    <property type="project" value="InterPro"/>
</dbReference>
<dbReference type="CDD" id="cd16896">
    <property type="entry name" value="LT_Slt70-like"/>
    <property type="match status" value="1"/>
</dbReference>
<dbReference type="Pfam" id="PF01464">
    <property type="entry name" value="SLT"/>
    <property type="match status" value="1"/>
</dbReference>
<dbReference type="InterPro" id="IPR008258">
    <property type="entry name" value="Transglycosylase_SLT_dom_1"/>
</dbReference>
<keyword evidence="2" id="KW-0732">Signal</keyword>
<dbReference type="PANTHER" id="PTHR37423">
    <property type="entry name" value="SOLUBLE LYTIC MUREIN TRANSGLYCOSYLASE-RELATED"/>
    <property type="match status" value="1"/>
</dbReference>
<dbReference type="AlphaFoldDB" id="A0A7V6A242"/>
<accession>A0A7V6A242</accession>
<dbReference type="InterPro" id="IPR000189">
    <property type="entry name" value="Transglyc_AS"/>
</dbReference>
<gene>
    <name evidence="4" type="ORF">ENV52_04165</name>
</gene>
<dbReference type="GO" id="GO:0016020">
    <property type="term" value="C:membrane"/>
    <property type="evidence" value="ECO:0007669"/>
    <property type="project" value="InterPro"/>
</dbReference>
<dbReference type="PROSITE" id="PS00922">
    <property type="entry name" value="TRANSGLYCOSYLASE"/>
    <property type="match status" value="1"/>
</dbReference>
<comment type="caution">
    <text evidence="4">The sequence shown here is derived from an EMBL/GenBank/DDBJ whole genome shotgun (WGS) entry which is preliminary data.</text>
</comment>
<dbReference type="SUPFAM" id="SSF53955">
    <property type="entry name" value="Lysozyme-like"/>
    <property type="match status" value="1"/>
</dbReference>
<dbReference type="GO" id="GO:0008933">
    <property type="term" value="F:peptidoglycan lytic transglycosylase activity"/>
    <property type="evidence" value="ECO:0007669"/>
    <property type="project" value="InterPro"/>
</dbReference>
<dbReference type="PANTHER" id="PTHR37423:SF2">
    <property type="entry name" value="MEMBRANE-BOUND LYTIC MUREIN TRANSGLYCOSYLASE C"/>
    <property type="match status" value="1"/>
</dbReference>